<protein>
    <submittedName>
        <fullName evidence="2 3">HTH_Tnp_Tc3_1 domain-containing protein</fullName>
    </submittedName>
</protein>
<accession>A0A1I7XPX9</accession>
<reference evidence="2 3" key="1">
    <citation type="submission" date="2016-11" db="UniProtKB">
        <authorList>
            <consortium name="WormBaseParasite"/>
        </authorList>
    </citation>
    <scope>IDENTIFICATION</scope>
</reference>
<proteinExistence type="predicted"/>
<dbReference type="Proteomes" id="UP000095283">
    <property type="component" value="Unplaced"/>
</dbReference>
<evidence type="ECO:0000313" key="2">
    <source>
        <dbReference type="WBParaSite" id="Hba_19847"/>
    </source>
</evidence>
<sequence>MGRASILSLHERDQIQALSAAGYTQKQIVDVVKRLSSILNTVVFEASMPQVLRISLMLIVSLDAVRRISPFRGHPTFQVIQYSSFYDILPEDTRNL</sequence>
<evidence type="ECO:0000313" key="1">
    <source>
        <dbReference type="Proteomes" id="UP000095283"/>
    </source>
</evidence>
<name>A0A1I7XPX9_HETBA</name>
<dbReference type="AlphaFoldDB" id="A0A1I7XPX9"/>
<organism evidence="1 2">
    <name type="scientific">Heterorhabditis bacteriophora</name>
    <name type="common">Entomopathogenic nematode worm</name>
    <dbReference type="NCBI Taxonomy" id="37862"/>
    <lineage>
        <taxon>Eukaryota</taxon>
        <taxon>Metazoa</taxon>
        <taxon>Ecdysozoa</taxon>
        <taxon>Nematoda</taxon>
        <taxon>Chromadorea</taxon>
        <taxon>Rhabditida</taxon>
        <taxon>Rhabditina</taxon>
        <taxon>Rhabditomorpha</taxon>
        <taxon>Strongyloidea</taxon>
        <taxon>Heterorhabditidae</taxon>
        <taxon>Heterorhabditis</taxon>
    </lineage>
</organism>
<evidence type="ECO:0000313" key="3">
    <source>
        <dbReference type="WBParaSite" id="Hba_19855"/>
    </source>
</evidence>
<keyword evidence="1" id="KW-1185">Reference proteome</keyword>
<dbReference type="WBParaSite" id="Hba_19855">
    <property type="protein sequence ID" value="Hba_19855"/>
    <property type="gene ID" value="Hba_19855"/>
</dbReference>
<dbReference type="WBParaSite" id="Hba_19847">
    <property type="protein sequence ID" value="Hba_19847"/>
    <property type="gene ID" value="Hba_19847"/>
</dbReference>
<dbReference type="Gene3D" id="1.10.10.60">
    <property type="entry name" value="Homeodomain-like"/>
    <property type="match status" value="1"/>
</dbReference>